<reference evidence="2" key="2">
    <citation type="journal article" date="2000" name="Genome Res.">
        <title>Normalization and subtraction of cap-trapper-selected cDNAs to prepare full-length cDNA libraries for rapid discovery of new genes.</title>
        <authorList>
            <person name="Carninci P."/>
            <person name="Shibata Y."/>
            <person name="Hayatsu N."/>
            <person name="Sugahara Y."/>
            <person name="Shibata K."/>
            <person name="Itoh M."/>
            <person name="Konno H."/>
            <person name="Okazaki Y."/>
            <person name="Muramatsu M."/>
            <person name="Hayashizaki Y."/>
        </authorList>
    </citation>
    <scope>NUCLEOTIDE SEQUENCE</scope>
    <source>
        <strain evidence="2">C57BL/6J</strain>
        <tissue evidence="2">Head</tissue>
    </source>
</reference>
<organism evidence="2">
    <name type="scientific">Mus musculus</name>
    <name type="common">Mouse</name>
    <dbReference type="NCBI Taxonomy" id="10090"/>
    <lineage>
        <taxon>Eukaryota</taxon>
        <taxon>Metazoa</taxon>
        <taxon>Chordata</taxon>
        <taxon>Craniata</taxon>
        <taxon>Vertebrata</taxon>
        <taxon>Euteleostomi</taxon>
        <taxon>Mammalia</taxon>
        <taxon>Eutheria</taxon>
        <taxon>Euarchontoglires</taxon>
        <taxon>Glires</taxon>
        <taxon>Rodentia</taxon>
        <taxon>Myomorpha</taxon>
        <taxon>Muroidea</taxon>
        <taxon>Muridae</taxon>
        <taxon>Murinae</taxon>
        <taxon>Mus</taxon>
        <taxon>Mus</taxon>
    </lineage>
</organism>
<reference evidence="2" key="5">
    <citation type="journal article" date="2001" name="Nature">
        <title>Functional annotation of a full-length mouse cDNA collection.</title>
        <authorList>
            <consortium name="The RIKEN Genome Exploration Research Group Phase II Team and the FANTOM Consortium"/>
        </authorList>
    </citation>
    <scope>NUCLEOTIDE SEQUENCE</scope>
    <source>
        <strain evidence="2">C57BL/6J</strain>
        <tissue evidence="2">Head</tissue>
    </source>
</reference>
<feature type="domain" description="Serpin" evidence="1">
    <location>
        <begin position="7"/>
        <end position="94"/>
    </location>
</feature>
<dbReference type="MEROPS" id="I04.016"/>
<reference evidence="2" key="6">
    <citation type="journal article" date="2002" name="Nature">
        <title>Analysis of the mouse transcriptome based on functional annotation of 60,770 full-length cDNAs.</title>
        <authorList>
            <consortium name="The FANTOM Consortium and the RIKEN Genome Exploration Research Group Phase I and II Team"/>
        </authorList>
    </citation>
    <scope>NUCLEOTIDE SEQUENCE</scope>
    <source>
        <strain evidence="2">C57BL/6J</strain>
        <tissue evidence="2">Head</tissue>
    </source>
</reference>
<gene>
    <name evidence="3" type="primary">Serpinb12</name>
</gene>
<reference evidence="2" key="3">
    <citation type="journal article" date="2000" name="Genome Res.">
        <title>RIKEN integrated sequence analysis (RISA) system--384-format sequencing pipeline with 384 multicapillary sequencer.</title>
        <authorList>
            <person name="Shibata K."/>
            <person name="Itoh M."/>
            <person name="Aizawa K."/>
            <person name="Nagaoka S."/>
            <person name="Sasaki N."/>
            <person name="Carninci P."/>
            <person name="Konno H."/>
            <person name="Akiyama J."/>
            <person name="Nishi K."/>
            <person name="Kitsunai T."/>
            <person name="Tashiro H."/>
            <person name="Itoh M."/>
            <person name="Sumi N."/>
            <person name="Ishii Y."/>
            <person name="Nakamura S."/>
            <person name="Hazama M."/>
            <person name="Nishine T."/>
            <person name="Harada A."/>
            <person name="Yamamoto R."/>
            <person name="Matsumoto H."/>
            <person name="Sakaguchi S."/>
            <person name="Ikegami T."/>
            <person name="Kashiwagi K."/>
            <person name="Fujiwake S."/>
            <person name="Inoue K."/>
            <person name="Togawa Y."/>
            <person name="Izawa M."/>
            <person name="Ohara E."/>
            <person name="Watahiki M."/>
            <person name="Yoneda Y."/>
            <person name="Ishikawa T."/>
            <person name="Ozawa K."/>
            <person name="Tanaka T."/>
            <person name="Matsuura S."/>
            <person name="Kawai J."/>
            <person name="Okazaki Y."/>
            <person name="Muramatsu M."/>
            <person name="Inoue Y."/>
            <person name="Kira A."/>
            <person name="Hayashizaki Y."/>
        </authorList>
    </citation>
    <scope>NUCLEOTIDE SEQUENCE</scope>
    <source>
        <strain evidence="2">C57BL/6J</strain>
        <tissue evidence="2">Head</tissue>
    </source>
</reference>
<dbReference type="EMBL" id="AK014669">
    <property type="protein sequence ID" value="BAB29496.1"/>
    <property type="molecule type" value="mRNA"/>
</dbReference>
<accession>Q9D629</accession>
<dbReference type="Pfam" id="PF00079">
    <property type="entry name" value="Serpin"/>
    <property type="match status" value="1"/>
</dbReference>
<dbReference type="InterPro" id="IPR042178">
    <property type="entry name" value="Serpin_sf_1"/>
</dbReference>
<dbReference type="InterPro" id="IPR023796">
    <property type="entry name" value="Serpin_dom"/>
</dbReference>
<protein>
    <recommendedName>
        <fullName evidence="1">Serpin domain-containing protein</fullName>
    </recommendedName>
</protein>
<name>Q9D629_MOUSE</name>
<dbReference type="AlphaFoldDB" id="Q9D629"/>
<reference evidence="2" key="4">
    <citation type="submission" date="2000-07" db="EMBL/GenBank/DDBJ databases">
        <authorList>
            <person name="Adachi J."/>
            <person name="Aizawa K."/>
            <person name="Akahira S."/>
            <person name="Akimura T."/>
            <person name="Arai A."/>
            <person name="Aono H."/>
            <person name="Arakawa T."/>
            <person name="Bono H."/>
            <person name="Carninci P."/>
            <person name="Fukuda S."/>
            <person name="Fukunishi Y."/>
            <person name="Furuno M."/>
            <person name="Hanagaki T."/>
            <person name="Hara A."/>
            <person name="Hayatsu N."/>
            <person name="Hiramoto K."/>
            <person name="Hiraoka T."/>
            <person name="Hori F."/>
            <person name="Imotani K."/>
            <person name="Ishii Y."/>
            <person name="Itoh M."/>
            <person name="Izawa M."/>
            <person name="Kasukawa T."/>
            <person name="Kato H."/>
            <person name="Kawai J."/>
            <person name="Kojima Y."/>
            <person name="Konno H."/>
            <person name="Kouda M."/>
            <person name="Koya S."/>
            <person name="Kurihara C."/>
            <person name="Matsuyama T."/>
            <person name="Miyazaki A."/>
            <person name="Nishi K."/>
            <person name="Nomura K."/>
            <person name="Numazaki R."/>
            <person name="Ohno M."/>
            <person name="Okazaki Y."/>
            <person name="Okido T."/>
            <person name="Owa C."/>
            <person name="Saito H."/>
            <person name="Saito R."/>
            <person name="Sakai C."/>
            <person name="Sakai K."/>
            <person name="Sano H."/>
            <person name="Sasaki D."/>
            <person name="Shibata K."/>
            <person name="Shibata Y."/>
            <person name="Shinagawa A."/>
            <person name="Shiraki T."/>
            <person name="Sogabe Y."/>
            <person name="Suzuki H."/>
            <person name="Tagami M."/>
            <person name="Tagawa A."/>
            <person name="Takahashi F."/>
            <person name="Tanaka T."/>
            <person name="Tejima Y."/>
            <person name="Toya T."/>
            <person name="Yamamura T."/>
            <person name="Yasunishi A."/>
            <person name="Yoshida K."/>
            <person name="Yoshino M."/>
            <person name="Muramatsu M."/>
            <person name="Hayashizaki Y."/>
        </authorList>
    </citation>
    <scope>NUCLEOTIDE SEQUENCE</scope>
    <source>
        <strain evidence="2">C57BL/6J</strain>
        <tissue evidence="2">Head</tissue>
    </source>
</reference>
<dbReference type="MGI" id="MGI:1919119">
    <property type="gene designation" value="Serpinb12"/>
</dbReference>
<evidence type="ECO:0000313" key="3">
    <source>
        <dbReference type="MGI" id="MGI:1919119"/>
    </source>
</evidence>
<proteinExistence type="evidence at transcript level"/>
<sequence length="120" mass="13514">MDSLTAANNKFCFDFFREISKDDAHKNIFVCPLSLSAAFGMVRLGARGDSAHQIDEALHFNELSRMNTKNPMIPLHKVKAKLLTALWKGRNKHQLLRISRVNLQMTINCLAATLGNFSPE</sequence>
<dbReference type="AGR" id="MGI:1919119"/>
<dbReference type="Gene3D" id="3.30.497.10">
    <property type="entry name" value="Antithrombin, subunit I, domain 2"/>
    <property type="match status" value="1"/>
</dbReference>
<dbReference type="SUPFAM" id="SSF56574">
    <property type="entry name" value="Serpins"/>
    <property type="match status" value="1"/>
</dbReference>
<reference evidence="2" key="8">
    <citation type="journal article" date="2005" name="Science">
        <title>Antisense Transcription in the Mammalian Transcriptome.</title>
        <authorList>
            <consortium name="RIKEN Genome Exploration Research Group and Genome Science Group (Genome Network Project Core Group) and the FANTOM Consortium"/>
        </authorList>
    </citation>
    <scope>NUCLEOTIDE SEQUENCE</scope>
    <source>
        <strain evidence="2">C57BL/6J</strain>
        <tissue evidence="2">Head</tissue>
    </source>
</reference>
<dbReference type="InterPro" id="IPR036186">
    <property type="entry name" value="Serpin_sf"/>
</dbReference>
<reference evidence="2" key="7">
    <citation type="journal article" date="2005" name="Science">
        <title>The Transcriptional Landscape of the Mammalian Genome.</title>
        <authorList>
            <consortium name="The FANTOM Consortium"/>
            <consortium name="Riken Genome Exploration Research Group and Genome Science Group (Genome Network Project Core Group)"/>
        </authorList>
    </citation>
    <scope>NUCLEOTIDE SEQUENCE</scope>
    <source>
        <strain evidence="2">C57BL/6J</strain>
        <tissue evidence="2">Head</tissue>
    </source>
</reference>
<reference evidence="2" key="1">
    <citation type="journal article" date="1999" name="Methods Enzymol.">
        <title>High-efficiency full-length cDNA cloning.</title>
        <authorList>
            <person name="Carninci P."/>
            <person name="Hayashizaki Y."/>
        </authorList>
    </citation>
    <scope>NUCLEOTIDE SEQUENCE</scope>
    <source>
        <strain evidence="2">C57BL/6J</strain>
        <tissue evidence="2">Head</tissue>
    </source>
</reference>
<evidence type="ECO:0000259" key="1">
    <source>
        <dbReference type="Pfam" id="PF00079"/>
    </source>
</evidence>
<evidence type="ECO:0000313" key="2">
    <source>
        <dbReference type="EMBL" id="BAB29496.1"/>
    </source>
</evidence>